<evidence type="ECO:0000313" key="5">
    <source>
        <dbReference type="Proteomes" id="UP000032180"/>
    </source>
</evidence>
<proteinExistence type="inferred from homology"/>
<evidence type="ECO:0000256" key="1">
    <source>
        <dbReference type="ARBA" id="ARBA00007447"/>
    </source>
</evidence>
<dbReference type="InterPro" id="IPR001461">
    <property type="entry name" value="Aspartic_peptidase_A1"/>
</dbReference>
<organism evidence="4 5">
    <name type="scientific">Leersia perrieri</name>
    <dbReference type="NCBI Taxonomy" id="77586"/>
    <lineage>
        <taxon>Eukaryota</taxon>
        <taxon>Viridiplantae</taxon>
        <taxon>Streptophyta</taxon>
        <taxon>Embryophyta</taxon>
        <taxon>Tracheophyta</taxon>
        <taxon>Spermatophyta</taxon>
        <taxon>Magnoliopsida</taxon>
        <taxon>Liliopsida</taxon>
        <taxon>Poales</taxon>
        <taxon>Poaceae</taxon>
        <taxon>BOP clade</taxon>
        <taxon>Oryzoideae</taxon>
        <taxon>Oryzeae</taxon>
        <taxon>Oryzinae</taxon>
        <taxon>Leersia</taxon>
    </lineage>
</organism>
<dbReference type="Gramene" id="LPERR11G13360.3">
    <property type="protein sequence ID" value="LPERR11G13360.3"/>
    <property type="gene ID" value="LPERR11G13360"/>
</dbReference>
<feature type="domain" description="Peptidase A1" evidence="3">
    <location>
        <begin position="108"/>
        <end position="184"/>
    </location>
</feature>
<reference evidence="5" key="2">
    <citation type="submission" date="2013-12" db="EMBL/GenBank/DDBJ databases">
        <authorList>
            <person name="Yu Y."/>
            <person name="Lee S."/>
            <person name="de Baynast K."/>
            <person name="Wissotski M."/>
            <person name="Liu L."/>
            <person name="Talag J."/>
            <person name="Goicoechea J."/>
            <person name="Angelova A."/>
            <person name="Jetty R."/>
            <person name="Kudrna D."/>
            <person name="Golser W."/>
            <person name="Rivera L."/>
            <person name="Zhang J."/>
            <person name="Wing R."/>
        </authorList>
    </citation>
    <scope>NUCLEOTIDE SEQUENCE</scope>
</reference>
<accession>A0A0D9XT30</accession>
<dbReference type="Gene3D" id="2.40.70.10">
    <property type="entry name" value="Acid Proteases"/>
    <property type="match status" value="1"/>
</dbReference>
<dbReference type="AlphaFoldDB" id="A0A0D9XT30"/>
<dbReference type="SUPFAM" id="SSF50630">
    <property type="entry name" value="Acid proteases"/>
    <property type="match status" value="1"/>
</dbReference>
<dbReference type="InterPro" id="IPR021109">
    <property type="entry name" value="Peptidase_aspartic_dom_sf"/>
</dbReference>
<dbReference type="eggNOG" id="KOG1339">
    <property type="taxonomic scope" value="Eukaryota"/>
</dbReference>
<evidence type="ECO:0000259" key="3">
    <source>
        <dbReference type="Pfam" id="PF00026"/>
    </source>
</evidence>
<dbReference type="STRING" id="77586.A0A0D9XT30"/>
<dbReference type="Pfam" id="PF00026">
    <property type="entry name" value="Asp"/>
    <property type="match status" value="1"/>
</dbReference>
<dbReference type="EnsemblPlants" id="LPERR11G13360.3">
    <property type="protein sequence ID" value="LPERR11G13360.3"/>
    <property type="gene ID" value="LPERR11G13360"/>
</dbReference>
<protein>
    <recommendedName>
        <fullName evidence="3">Peptidase A1 domain-containing protein</fullName>
    </recommendedName>
</protein>
<reference evidence="4" key="3">
    <citation type="submission" date="2015-04" db="UniProtKB">
        <authorList>
            <consortium name="EnsemblPlants"/>
        </authorList>
    </citation>
    <scope>IDENTIFICATION</scope>
</reference>
<dbReference type="PANTHER" id="PTHR47966:SF4">
    <property type="entry name" value="OS01G0663400 PROTEIN"/>
    <property type="match status" value="1"/>
</dbReference>
<dbReference type="Proteomes" id="UP000032180">
    <property type="component" value="Chromosome 11"/>
</dbReference>
<feature type="region of interest" description="Disordered" evidence="2">
    <location>
        <begin position="245"/>
        <end position="298"/>
    </location>
</feature>
<comment type="similarity">
    <text evidence="1">Belongs to the peptidase A1 family.</text>
</comment>
<keyword evidence="5" id="KW-1185">Reference proteome</keyword>
<dbReference type="eggNOG" id="KOG0803">
    <property type="taxonomic scope" value="Eukaryota"/>
</dbReference>
<evidence type="ECO:0000313" key="4">
    <source>
        <dbReference type="EnsemblPlants" id="LPERR11G13360.3"/>
    </source>
</evidence>
<reference evidence="4 5" key="1">
    <citation type="submission" date="2012-08" db="EMBL/GenBank/DDBJ databases">
        <title>Oryza genome evolution.</title>
        <authorList>
            <person name="Wing R.A."/>
        </authorList>
    </citation>
    <scope>NUCLEOTIDE SEQUENCE</scope>
</reference>
<dbReference type="HOGENOM" id="CLU_712438_0_0_1"/>
<dbReference type="GO" id="GO:0004190">
    <property type="term" value="F:aspartic-type endopeptidase activity"/>
    <property type="evidence" value="ECO:0007669"/>
    <property type="project" value="InterPro"/>
</dbReference>
<dbReference type="InterPro" id="IPR033121">
    <property type="entry name" value="PEPTIDASE_A1"/>
</dbReference>
<evidence type="ECO:0000256" key="2">
    <source>
        <dbReference type="SAM" id="MobiDB-lite"/>
    </source>
</evidence>
<name>A0A0D9XT30_9ORYZ</name>
<dbReference type="GO" id="GO:0006508">
    <property type="term" value="P:proteolysis"/>
    <property type="evidence" value="ECO:0007669"/>
    <property type="project" value="InterPro"/>
</dbReference>
<dbReference type="PANTHER" id="PTHR47966">
    <property type="entry name" value="BETA-SITE APP-CLEAVING ENZYME, ISOFORM A-RELATED"/>
    <property type="match status" value="1"/>
</dbReference>
<sequence length="428" mass="46239">MLDSGGCVVIELPRGGDRLPRARVPCAWRNKMGVGVCQCFYLWPRPNLALLSNAKVKAAKLNENCAIAEAILNWKRNSDKKSEGVEECPIHYNILYMNNHNVPCLSSKTCRHKIYGKSASIHYGTGAISGYFSQDSVKVGGIVVKNQDFIEATREPSITFMVAKFDGILGLGFKEISVGNAVPICFPGRALASSSEFEVWIACTSWSWAAVCWSWIDASLSWCLAAATLSIQFDSLTAACRPVSSSLPLSSGGSHDGESRRAASTVGRRSRPGDGDERPGVSGSGGVGPGLCRSTGSSAQDAAKAELGRGSGWRRRPSSHCCLLSPVLSLSLSRHAAAPRQRPEAGGCGNDDRGRWGQLRVRAPRSAVALLLVSPNSPVELVLVECFLTASQLELVWYNGIVLGFIHEIMTLSCPYLVRDFWLLDYWG</sequence>